<feature type="transmembrane region" description="Helical" evidence="7">
    <location>
        <begin position="90"/>
        <end position="106"/>
    </location>
</feature>
<keyword evidence="4 7" id="KW-0812">Transmembrane</keyword>
<name>A0A438JSC6_VITVI</name>
<dbReference type="GO" id="GO:0016020">
    <property type="term" value="C:membrane"/>
    <property type="evidence" value="ECO:0007669"/>
    <property type="project" value="UniProtKB-SubCell"/>
</dbReference>
<feature type="transmembrane region" description="Helical" evidence="7">
    <location>
        <begin position="54"/>
        <end position="78"/>
    </location>
</feature>
<dbReference type="EMBL" id="QGNW01000029">
    <property type="protein sequence ID" value="RVX11864.1"/>
    <property type="molecule type" value="Genomic_DNA"/>
</dbReference>
<dbReference type="PANTHER" id="PTHR14233:SF18">
    <property type="entry name" value="OS05G0444300 PROTEIN"/>
    <property type="match status" value="1"/>
</dbReference>
<reference evidence="8 9" key="1">
    <citation type="journal article" date="2018" name="PLoS Genet.">
        <title>Population sequencing reveals clonal diversity and ancestral inbreeding in the grapevine cultivar Chardonnay.</title>
        <authorList>
            <person name="Roach M.J."/>
            <person name="Johnson D.L."/>
            <person name="Bohlmann J."/>
            <person name="van Vuuren H.J."/>
            <person name="Jones S.J."/>
            <person name="Pretorius I.S."/>
            <person name="Schmidt S.A."/>
            <person name="Borneman A.R."/>
        </authorList>
    </citation>
    <scope>NUCLEOTIDE SEQUENCE [LARGE SCALE GENOMIC DNA]</scope>
    <source>
        <strain evidence="9">cv. Chardonnay</strain>
        <tissue evidence="8">Leaf</tissue>
    </source>
</reference>
<evidence type="ECO:0000256" key="7">
    <source>
        <dbReference type="SAM" id="Phobius"/>
    </source>
</evidence>
<evidence type="ECO:0000256" key="1">
    <source>
        <dbReference type="ARBA" id="ARBA00004141"/>
    </source>
</evidence>
<evidence type="ECO:0000256" key="5">
    <source>
        <dbReference type="ARBA" id="ARBA00022989"/>
    </source>
</evidence>
<evidence type="ECO:0000256" key="3">
    <source>
        <dbReference type="ARBA" id="ARBA00022448"/>
    </source>
</evidence>
<organism evidence="8 9">
    <name type="scientific">Vitis vinifera</name>
    <name type="common">Grape</name>
    <dbReference type="NCBI Taxonomy" id="29760"/>
    <lineage>
        <taxon>Eukaryota</taxon>
        <taxon>Viridiplantae</taxon>
        <taxon>Streptophyta</taxon>
        <taxon>Embryophyta</taxon>
        <taxon>Tracheophyta</taxon>
        <taxon>Spermatophyta</taxon>
        <taxon>Magnoliopsida</taxon>
        <taxon>eudicotyledons</taxon>
        <taxon>Gunneridae</taxon>
        <taxon>Pentapetalae</taxon>
        <taxon>rosids</taxon>
        <taxon>Vitales</taxon>
        <taxon>Vitaceae</taxon>
        <taxon>Viteae</taxon>
        <taxon>Vitis</taxon>
    </lineage>
</organism>
<comment type="similarity">
    <text evidence="2">Belongs to the SLC35F solute transporter family.</text>
</comment>
<dbReference type="PANTHER" id="PTHR14233">
    <property type="entry name" value="DUF914-RELATED"/>
    <property type="match status" value="1"/>
</dbReference>
<keyword evidence="3" id="KW-0813">Transport</keyword>
<evidence type="ECO:0000313" key="8">
    <source>
        <dbReference type="EMBL" id="RVX11864.1"/>
    </source>
</evidence>
<sequence>MEDIVEIVLANTDIKKEMEMLQLVRHAGADSAYENAACAMSSWWRSHGILLRTFYVLFLGQVVSFVLAVASFSSSFIADLGVDAPLTQSFFTYLSLALVYGSILLYRRQKLRVNDLSH</sequence>
<accession>A0A438JSC6</accession>
<dbReference type="Pfam" id="PF06027">
    <property type="entry name" value="SLC35F"/>
    <property type="match status" value="1"/>
</dbReference>
<proteinExistence type="inferred from homology"/>
<gene>
    <name evidence="8" type="ORF">CK203_009581</name>
</gene>
<evidence type="ECO:0000256" key="2">
    <source>
        <dbReference type="ARBA" id="ARBA00007863"/>
    </source>
</evidence>
<dbReference type="InterPro" id="IPR009262">
    <property type="entry name" value="SLC35_F1/F2/F6"/>
</dbReference>
<protein>
    <submittedName>
        <fullName evidence="8">Uncharacterized protein</fullName>
    </submittedName>
</protein>
<dbReference type="Proteomes" id="UP000288805">
    <property type="component" value="Unassembled WGS sequence"/>
</dbReference>
<keyword evidence="5 7" id="KW-1133">Transmembrane helix</keyword>
<comment type="subcellular location">
    <subcellularLocation>
        <location evidence="1">Membrane</location>
        <topology evidence="1">Multi-pass membrane protein</topology>
    </subcellularLocation>
</comment>
<evidence type="ECO:0000313" key="9">
    <source>
        <dbReference type="Proteomes" id="UP000288805"/>
    </source>
</evidence>
<dbReference type="GO" id="GO:0022857">
    <property type="term" value="F:transmembrane transporter activity"/>
    <property type="evidence" value="ECO:0007669"/>
    <property type="project" value="InterPro"/>
</dbReference>
<comment type="caution">
    <text evidence="8">The sequence shown here is derived from an EMBL/GenBank/DDBJ whole genome shotgun (WGS) entry which is preliminary data.</text>
</comment>
<dbReference type="AlphaFoldDB" id="A0A438JSC6"/>
<dbReference type="InterPro" id="IPR052221">
    <property type="entry name" value="SLC35F_Transporter"/>
</dbReference>
<evidence type="ECO:0000256" key="4">
    <source>
        <dbReference type="ARBA" id="ARBA00022692"/>
    </source>
</evidence>
<keyword evidence="6 7" id="KW-0472">Membrane</keyword>
<evidence type="ECO:0000256" key="6">
    <source>
        <dbReference type="ARBA" id="ARBA00023136"/>
    </source>
</evidence>